<dbReference type="EMBL" id="JARJCM010000015">
    <property type="protein sequence ID" value="KAJ7041676.1"/>
    <property type="molecule type" value="Genomic_DNA"/>
</dbReference>
<name>A0AAD6XB90_9AGAR</name>
<protein>
    <submittedName>
        <fullName evidence="1">Uncharacterized protein</fullName>
    </submittedName>
</protein>
<evidence type="ECO:0000313" key="1">
    <source>
        <dbReference type="EMBL" id="KAJ7041676.1"/>
    </source>
</evidence>
<comment type="caution">
    <text evidence="1">The sequence shown here is derived from an EMBL/GenBank/DDBJ whole genome shotgun (WGS) entry which is preliminary data.</text>
</comment>
<evidence type="ECO:0000313" key="2">
    <source>
        <dbReference type="Proteomes" id="UP001218188"/>
    </source>
</evidence>
<organism evidence="1 2">
    <name type="scientific">Mycena alexandri</name>
    <dbReference type="NCBI Taxonomy" id="1745969"/>
    <lineage>
        <taxon>Eukaryota</taxon>
        <taxon>Fungi</taxon>
        <taxon>Dikarya</taxon>
        <taxon>Basidiomycota</taxon>
        <taxon>Agaricomycotina</taxon>
        <taxon>Agaricomycetes</taxon>
        <taxon>Agaricomycetidae</taxon>
        <taxon>Agaricales</taxon>
        <taxon>Marasmiineae</taxon>
        <taxon>Mycenaceae</taxon>
        <taxon>Mycena</taxon>
    </lineage>
</organism>
<sequence>MDGLLDKENVLMTAILDNGIFHIIQLDEAARRHWRAGEADAKHDSRLSNSCHACSSPGAITRCDVHTAVAELIKGIILMATPTPGAGLAELHTGPASIRFGREIVCAYTVGTLTEYIFA</sequence>
<reference evidence="1" key="1">
    <citation type="submission" date="2023-03" db="EMBL/GenBank/DDBJ databases">
        <title>Massive genome expansion in bonnet fungi (Mycena s.s.) driven by repeated elements and novel gene families across ecological guilds.</title>
        <authorList>
            <consortium name="Lawrence Berkeley National Laboratory"/>
            <person name="Harder C.B."/>
            <person name="Miyauchi S."/>
            <person name="Viragh M."/>
            <person name="Kuo A."/>
            <person name="Thoen E."/>
            <person name="Andreopoulos B."/>
            <person name="Lu D."/>
            <person name="Skrede I."/>
            <person name="Drula E."/>
            <person name="Henrissat B."/>
            <person name="Morin E."/>
            <person name="Kohler A."/>
            <person name="Barry K."/>
            <person name="LaButti K."/>
            <person name="Morin E."/>
            <person name="Salamov A."/>
            <person name="Lipzen A."/>
            <person name="Mereny Z."/>
            <person name="Hegedus B."/>
            <person name="Baldrian P."/>
            <person name="Stursova M."/>
            <person name="Weitz H."/>
            <person name="Taylor A."/>
            <person name="Grigoriev I.V."/>
            <person name="Nagy L.G."/>
            <person name="Martin F."/>
            <person name="Kauserud H."/>
        </authorList>
    </citation>
    <scope>NUCLEOTIDE SEQUENCE</scope>
    <source>
        <strain evidence="1">CBHHK200</strain>
    </source>
</reference>
<proteinExistence type="predicted"/>
<dbReference type="AlphaFoldDB" id="A0AAD6XB90"/>
<accession>A0AAD6XB90</accession>
<gene>
    <name evidence="1" type="ORF">C8F04DRAFT_1252607</name>
</gene>
<keyword evidence="2" id="KW-1185">Reference proteome</keyword>
<dbReference type="Proteomes" id="UP001218188">
    <property type="component" value="Unassembled WGS sequence"/>
</dbReference>